<gene>
    <name evidence="6" type="ORF">DES53_12160</name>
</gene>
<dbReference type="InterPro" id="IPR055372">
    <property type="entry name" value="CBM96"/>
</dbReference>
<comment type="caution">
    <text evidence="6">The sequence shown here is derived from an EMBL/GenBank/DDBJ whole genome shotgun (WGS) entry which is preliminary data.</text>
</comment>
<comment type="subcellular location">
    <subcellularLocation>
        <location evidence="1">Secreted</location>
    </subcellularLocation>
</comment>
<evidence type="ECO:0000256" key="2">
    <source>
        <dbReference type="ARBA" id="ARBA00022525"/>
    </source>
</evidence>
<protein>
    <submittedName>
        <fullName evidence="6">FecR family protein</fullName>
    </submittedName>
</protein>
<proteinExistence type="predicted"/>
<name>A0A366H1E7_9BACT</name>
<sequence>MTTPPPDDPRAEVLDLCDRLFDGDFTAADRERLESLVIHNADARRAYLEHVQIHAVLKEARLKDVPLSEVVDMASAITGLPKSMTAAPALNKRRWTTAALAAAASIAILLAGWGIGHWQGNASGERRVFVAKLVDSKGVRWDSGTLPTEVGANLSQGRLRLAAGLATVEFQKGARVTLEGPADLEIINADKCYLHRGALTAHVPPPAVGFMVETANAKLVDHGTDFGISAAPDGAATVEVFDGEVELLHQTSGQRLKLLTKQGASVSQEELSGLSTVDDAPETELPRARRAAQPLSGNTITITSADGRGKAGYAFSPDTKEHFSDTLLLVKHTPIKTACRRKAWLAFDLAAVQGRDITEAALTLTFEPTGWGFASHLPDAVFTVYGVTDNSLDYWEESSLNWDNAPANDVVGGNVLPDKAVKLGSFTMPQGVLDGAFTVKTPELAEFLQGDGNRLATLVIVRETTETKSGSVVHGFAGNRHPSLRPPTLRMVVR</sequence>
<evidence type="ECO:0000256" key="3">
    <source>
        <dbReference type="ARBA" id="ARBA00022729"/>
    </source>
</evidence>
<dbReference type="Pfam" id="PF04773">
    <property type="entry name" value="FecR"/>
    <property type="match status" value="1"/>
</dbReference>
<dbReference type="PANTHER" id="PTHR30273">
    <property type="entry name" value="PERIPLASMIC SIGNAL SENSOR AND SIGMA FACTOR ACTIVATOR FECR-RELATED"/>
    <property type="match status" value="1"/>
</dbReference>
<accession>A0A366H1E7</accession>
<evidence type="ECO:0000256" key="1">
    <source>
        <dbReference type="ARBA" id="ARBA00004613"/>
    </source>
</evidence>
<dbReference type="OrthoDB" id="176855at2"/>
<evidence type="ECO:0000259" key="4">
    <source>
        <dbReference type="Pfam" id="PF04773"/>
    </source>
</evidence>
<dbReference type="EMBL" id="QNRR01000021">
    <property type="protein sequence ID" value="RBP35540.1"/>
    <property type="molecule type" value="Genomic_DNA"/>
</dbReference>
<dbReference type="Pfam" id="PF24517">
    <property type="entry name" value="CBM96"/>
    <property type="match status" value="1"/>
</dbReference>
<dbReference type="RefSeq" id="WP_113962321.1">
    <property type="nucleotide sequence ID" value="NZ_QNRR01000021.1"/>
</dbReference>
<feature type="domain" description="FecR protein" evidence="4">
    <location>
        <begin position="166"/>
        <end position="246"/>
    </location>
</feature>
<dbReference type="Proteomes" id="UP000253426">
    <property type="component" value="Unassembled WGS sequence"/>
</dbReference>
<dbReference type="PANTHER" id="PTHR30273:SF2">
    <property type="entry name" value="PROTEIN FECR"/>
    <property type="match status" value="1"/>
</dbReference>
<dbReference type="InterPro" id="IPR006860">
    <property type="entry name" value="FecR"/>
</dbReference>
<dbReference type="NCBIfam" id="NF033679">
    <property type="entry name" value="DNRLRE_dom"/>
    <property type="match status" value="1"/>
</dbReference>
<dbReference type="Gene3D" id="2.60.120.1440">
    <property type="match status" value="1"/>
</dbReference>
<reference evidence="6 7" key="1">
    <citation type="submission" date="2018-06" db="EMBL/GenBank/DDBJ databases">
        <title>Genomic Encyclopedia of Type Strains, Phase IV (KMG-IV): sequencing the most valuable type-strain genomes for metagenomic binning, comparative biology and taxonomic classification.</title>
        <authorList>
            <person name="Goeker M."/>
        </authorList>
    </citation>
    <scope>NUCLEOTIDE SEQUENCE [LARGE SCALE GENOMIC DNA]</scope>
    <source>
        <strain evidence="6 7">DSM 25532</strain>
    </source>
</reference>
<dbReference type="AlphaFoldDB" id="A0A366H1E7"/>
<evidence type="ECO:0000313" key="6">
    <source>
        <dbReference type="EMBL" id="RBP35540.1"/>
    </source>
</evidence>
<keyword evidence="2" id="KW-0964">Secreted</keyword>
<dbReference type="GO" id="GO:0016989">
    <property type="term" value="F:sigma factor antagonist activity"/>
    <property type="evidence" value="ECO:0007669"/>
    <property type="project" value="TreeGrafter"/>
</dbReference>
<evidence type="ECO:0000313" key="7">
    <source>
        <dbReference type="Proteomes" id="UP000253426"/>
    </source>
</evidence>
<organism evidence="6 7">
    <name type="scientific">Roseimicrobium gellanilyticum</name>
    <dbReference type="NCBI Taxonomy" id="748857"/>
    <lineage>
        <taxon>Bacteria</taxon>
        <taxon>Pseudomonadati</taxon>
        <taxon>Verrucomicrobiota</taxon>
        <taxon>Verrucomicrobiia</taxon>
        <taxon>Verrucomicrobiales</taxon>
        <taxon>Verrucomicrobiaceae</taxon>
        <taxon>Roseimicrobium</taxon>
    </lineage>
</organism>
<evidence type="ECO:0000259" key="5">
    <source>
        <dbReference type="Pfam" id="PF24517"/>
    </source>
</evidence>
<dbReference type="InterPro" id="IPR012373">
    <property type="entry name" value="Ferrdict_sens_TM"/>
</dbReference>
<dbReference type="GO" id="GO:0005576">
    <property type="term" value="C:extracellular region"/>
    <property type="evidence" value="ECO:0007669"/>
    <property type="project" value="UniProtKB-SubCell"/>
</dbReference>
<keyword evidence="3" id="KW-0732">Signal</keyword>
<keyword evidence="7" id="KW-1185">Reference proteome</keyword>
<feature type="domain" description="Carbohydrate-binding module family 96" evidence="5">
    <location>
        <begin position="324"/>
        <end position="408"/>
    </location>
</feature>